<gene>
    <name evidence="4" type="ORF">LARSCL_LOCUS5662</name>
</gene>
<dbReference type="PROSITE" id="PS51160">
    <property type="entry name" value="ACYLPHOSPHATASE_3"/>
    <property type="match status" value="1"/>
</dbReference>
<evidence type="ECO:0000256" key="1">
    <source>
        <dbReference type="PROSITE-ProRule" id="PRU00520"/>
    </source>
</evidence>
<dbReference type="AlphaFoldDB" id="A0AAV1ZHB7"/>
<dbReference type="PANTHER" id="PTHR10029">
    <property type="entry name" value="ACYLPHOSPHATASE"/>
    <property type="match status" value="1"/>
</dbReference>
<dbReference type="Gene3D" id="3.30.70.100">
    <property type="match status" value="1"/>
</dbReference>
<dbReference type="EMBL" id="CAXIEN010000052">
    <property type="protein sequence ID" value="CAL1271122.1"/>
    <property type="molecule type" value="Genomic_DNA"/>
</dbReference>
<organism evidence="4 5">
    <name type="scientific">Larinioides sclopetarius</name>
    <dbReference type="NCBI Taxonomy" id="280406"/>
    <lineage>
        <taxon>Eukaryota</taxon>
        <taxon>Metazoa</taxon>
        <taxon>Ecdysozoa</taxon>
        <taxon>Arthropoda</taxon>
        <taxon>Chelicerata</taxon>
        <taxon>Arachnida</taxon>
        <taxon>Araneae</taxon>
        <taxon>Araneomorphae</taxon>
        <taxon>Entelegynae</taxon>
        <taxon>Araneoidea</taxon>
        <taxon>Araneidae</taxon>
        <taxon>Larinioides</taxon>
    </lineage>
</organism>
<evidence type="ECO:0000313" key="4">
    <source>
        <dbReference type="EMBL" id="CAL1271122.1"/>
    </source>
</evidence>
<dbReference type="SUPFAM" id="SSF54975">
    <property type="entry name" value="Acylphosphatase/BLUF domain-like"/>
    <property type="match status" value="1"/>
</dbReference>
<dbReference type="PANTHER" id="PTHR10029:SF10">
    <property type="entry name" value="GEO08407P1"/>
    <property type="match status" value="1"/>
</dbReference>
<comment type="caution">
    <text evidence="1">Lacks conserved residue(s) required for the propagation of feature annotation.</text>
</comment>
<dbReference type="GO" id="GO:0003998">
    <property type="term" value="F:acylphosphatase activity"/>
    <property type="evidence" value="ECO:0007669"/>
    <property type="project" value="InterPro"/>
</dbReference>
<dbReference type="InterPro" id="IPR020456">
    <property type="entry name" value="Acylphosphatase"/>
</dbReference>
<dbReference type="Pfam" id="PF00708">
    <property type="entry name" value="Acylphosphatase"/>
    <property type="match status" value="1"/>
</dbReference>
<dbReference type="PRINTS" id="PR00112">
    <property type="entry name" value="ACYLPHPHTASE"/>
</dbReference>
<dbReference type="InterPro" id="IPR001792">
    <property type="entry name" value="Acylphosphatase-like_dom"/>
</dbReference>
<feature type="domain" description="Acylphosphatase-like" evidence="3">
    <location>
        <begin position="26"/>
        <end position="116"/>
    </location>
</feature>
<evidence type="ECO:0000259" key="3">
    <source>
        <dbReference type="PROSITE" id="PS51160"/>
    </source>
</evidence>
<protein>
    <recommendedName>
        <fullName evidence="3">Acylphosphatase-like domain-containing protein</fullName>
    </recommendedName>
</protein>
<accession>A0AAV1ZHB7</accession>
<proteinExistence type="inferred from homology"/>
<reference evidence="4 5" key="1">
    <citation type="submission" date="2024-04" db="EMBL/GenBank/DDBJ databases">
        <authorList>
            <person name="Rising A."/>
            <person name="Reimegard J."/>
            <person name="Sonavane S."/>
            <person name="Akerstrom W."/>
            <person name="Nylinder S."/>
            <person name="Hedman E."/>
            <person name="Kallberg Y."/>
        </authorList>
    </citation>
    <scope>NUCLEOTIDE SEQUENCE [LARGE SCALE GENOMIC DNA]</scope>
</reference>
<comment type="similarity">
    <text evidence="2">Belongs to the acylphosphatase family.</text>
</comment>
<dbReference type="InterPro" id="IPR036046">
    <property type="entry name" value="Acylphosphatase-like_dom_sf"/>
</dbReference>
<comment type="caution">
    <text evidence="4">The sequence shown here is derived from an EMBL/GenBank/DDBJ whole genome shotgun (WGS) entry which is preliminary data.</text>
</comment>
<evidence type="ECO:0000313" key="5">
    <source>
        <dbReference type="Proteomes" id="UP001497382"/>
    </source>
</evidence>
<keyword evidence="5" id="KW-1185">Reference proteome</keyword>
<dbReference type="Proteomes" id="UP001497382">
    <property type="component" value="Unassembled WGS sequence"/>
</dbReference>
<name>A0AAV1ZHB7_9ARAC</name>
<evidence type="ECO:0000256" key="2">
    <source>
        <dbReference type="RuleBase" id="RU004168"/>
    </source>
</evidence>
<sequence>MPFHEETMTTVVMPQQQRNGGPVLVHVEFEVFGGVQGVHFAKYCKEMCDRFDLKGWTKPSAYGTIVGVIQGEKAYVDEMAMWLQHQGAPGSRIDHCDLRNWQILDRCDYRRFNVRY</sequence>